<evidence type="ECO:0000259" key="8">
    <source>
        <dbReference type="Pfam" id="PF00534"/>
    </source>
</evidence>
<dbReference type="NCBIfam" id="TIGR02095">
    <property type="entry name" value="glgA"/>
    <property type="match status" value="1"/>
</dbReference>
<evidence type="ECO:0000256" key="5">
    <source>
        <dbReference type="ARBA" id="ARBA00022679"/>
    </source>
</evidence>
<sequence>MNVLFAASEAVPIVKTGGLADAAGALPKSLVSVGVGAAVILPAYGGIPGSIRSAFRCIAEFRTGFRAARRTCLLLEATFDDVRYYLIEEPGYFGGQQLYGYHDTASRFIFFSMAVLDALPYLQARPDIIHCHDWQTGWIPYLLKSRFREEPYGQIRTVFTIHSLLYEGNMQAADLHEVAGEEAEEHSGLLDSSGSGSCLRTGIRFADKLTTVSPSYAAEIRTPDYGGAYAGLLQERAKDLTGIVNGLDQQLFNPRLDSMLAQPFTGDIPEAKRTNKTALQRDLGLTASEHVPLAGIVTRLVEPKGLDLLKEAMQHILQETDLQLVALGTGERRYEEMLLRAAGQRPDRVAVRIGFDDALARKIYAASDLYLMPSRVEPCGISQLIAMRYGAVPVVRETGGLKDTVEAYEEYTGRGKGFRFQPYEAGAFLDTLHEALACYRQESQWRQIIDNGAYADYSWSSSAWQYRAIYNTLAGNGKG</sequence>
<dbReference type="GO" id="GO:0005978">
    <property type="term" value="P:glycogen biosynthetic process"/>
    <property type="evidence" value="ECO:0007669"/>
    <property type="project" value="UniProtKB-UniRule"/>
</dbReference>
<evidence type="ECO:0000259" key="9">
    <source>
        <dbReference type="Pfam" id="PF08323"/>
    </source>
</evidence>
<evidence type="ECO:0000256" key="1">
    <source>
        <dbReference type="ARBA" id="ARBA00001478"/>
    </source>
</evidence>
<keyword evidence="6 7" id="KW-0320">Glycogen biosynthesis</keyword>
<dbReference type="HAMAP" id="MF_00484">
    <property type="entry name" value="Glycogen_synth"/>
    <property type="match status" value="1"/>
</dbReference>
<dbReference type="CDD" id="cd03791">
    <property type="entry name" value="GT5_Glycogen_synthase_DULL1-like"/>
    <property type="match status" value="1"/>
</dbReference>
<comment type="caution">
    <text evidence="10">The sequence shown here is derived from an EMBL/GenBank/DDBJ whole genome shotgun (WGS) entry which is preliminary data.</text>
</comment>
<evidence type="ECO:0000256" key="4">
    <source>
        <dbReference type="ARBA" id="ARBA00022676"/>
    </source>
</evidence>
<accession>A0A2W1L7W9</accession>
<comment type="similarity">
    <text evidence="3 7">Belongs to the glycosyltransferase 1 family. Bacterial/plant glycogen synthase subfamily.</text>
</comment>
<proteinExistence type="inferred from homology"/>
<organism evidence="10 11">
    <name type="scientific">Paenibacillus sambharensis</name>
    <dbReference type="NCBI Taxonomy" id="1803190"/>
    <lineage>
        <taxon>Bacteria</taxon>
        <taxon>Bacillati</taxon>
        <taxon>Bacillota</taxon>
        <taxon>Bacilli</taxon>
        <taxon>Bacillales</taxon>
        <taxon>Paenibacillaceae</taxon>
        <taxon>Paenibacillus</taxon>
    </lineage>
</organism>
<gene>
    <name evidence="7" type="primary">glgA</name>
    <name evidence="10" type="ORF">DNH61_08580</name>
</gene>
<dbReference type="InterPro" id="IPR013534">
    <property type="entry name" value="Starch_synth_cat_dom"/>
</dbReference>
<dbReference type="EMBL" id="QKRB01000041">
    <property type="protein sequence ID" value="PZD96248.1"/>
    <property type="molecule type" value="Genomic_DNA"/>
</dbReference>
<dbReference type="PANTHER" id="PTHR45825:SF11">
    <property type="entry name" value="ALPHA AMYLASE DOMAIN-CONTAINING PROTEIN"/>
    <property type="match status" value="1"/>
</dbReference>
<dbReference type="GO" id="GO:0004373">
    <property type="term" value="F:alpha-1,4-glucan glucosyltransferase (UDP-glucose donor) activity"/>
    <property type="evidence" value="ECO:0007669"/>
    <property type="project" value="InterPro"/>
</dbReference>
<dbReference type="Pfam" id="PF08323">
    <property type="entry name" value="Glyco_transf_5"/>
    <property type="match status" value="1"/>
</dbReference>
<protein>
    <recommendedName>
        <fullName evidence="7">Glycogen synthase</fullName>
        <ecNumber evidence="7">2.4.1.21</ecNumber>
    </recommendedName>
    <alternativeName>
        <fullName evidence="7">Starch [bacterial glycogen] synthase</fullName>
    </alternativeName>
</protein>
<keyword evidence="11" id="KW-1185">Reference proteome</keyword>
<dbReference type="OrthoDB" id="9808590at2"/>
<dbReference type="UniPathway" id="UPA00164"/>
<dbReference type="InterPro" id="IPR001296">
    <property type="entry name" value="Glyco_trans_1"/>
</dbReference>
<dbReference type="PANTHER" id="PTHR45825">
    <property type="entry name" value="GRANULE-BOUND STARCH SYNTHASE 1, CHLOROPLASTIC/AMYLOPLASTIC"/>
    <property type="match status" value="1"/>
</dbReference>
<dbReference type="InterPro" id="IPR011835">
    <property type="entry name" value="GS/SS"/>
</dbReference>
<dbReference type="AlphaFoldDB" id="A0A2W1L7W9"/>
<comment type="pathway">
    <text evidence="7">Glycan biosynthesis; glycogen biosynthesis.</text>
</comment>
<feature type="binding site" evidence="7">
    <location>
        <position position="15"/>
    </location>
    <ligand>
        <name>ADP-alpha-D-glucose</name>
        <dbReference type="ChEBI" id="CHEBI:57498"/>
    </ligand>
</feature>
<evidence type="ECO:0000256" key="3">
    <source>
        <dbReference type="ARBA" id="ARBA00010281"/>
    </source>
</evidence>
<dbReference type="SUPFAM" id="SSF53756">
    <property type="entry name" value="UDP-Glycosyltransferase/glycogen phosphorylase"/>
    <property type="match status" value="1"/>
</dbReference>
<name>A0A2W1L7W9_9BACL</name>
<keyword evidence="5 7" id="KW-0808">Transferase</keyword>
<keyword evidence="4 7" id="KW-0328">Glycosyltransferase</keyword>
<dbReference type="GO" id="GO:0009011">
    <property type="term" value="F:alpha-1,4-glucan glucosyltransferase (ADP-glucose donor) activity"/>
    <property type="evidence" value="ECO:0007669"/>
    <property type="project" value="UniProtKB-UniRule"/>
</dbReference>
<reference evidence="10 11" key="1">
    <citation type="submission" date="2018-06" db="EMBL/GenBank/DDBJ databases">
        <title>Paenibacillus imtechensis sp. nov.</title>
        <authorList>
            <person name="Pinnaka A.K."/>
            <person name="Singh H."/>
            <person name="Kaur M."/>
        </authorList>
    </citation>
    <scope>NUCLEOTIDE SEQUENCE [LARGE SCALE GENOMIC DNA]</scope>
    <source>
        <strain evidence="10 11">SMB1</strain>
    </source>
</reference>
<dbReference type="Gene3D" id="3.40.50.2000">
    <property type="entry name" value="Glycogen Phosphorylase B"/>
    <property type="match status" value="2"/>
</dbReference>
<evidence type="ECO:0000256" key="2">
    <source>
        <dbReference type="ARBA" id="ARBA00002764"/>
    </source>
</evidence>
<evidence type="ECO:0000256" key="6">
    <source>
        <dbReference type="ARBA" id="ARBA00023056"/>
    </source>
</evidence>
<dbReference type="Proteomes" id="UP000249522">
    <property type="component" value="Unassembled WGS sequence"/>
</dbReference>
<evidence type="ECO:0000313" key="10">
    <source>
        <dbReference type="EMBL" id="PZD96248.1"/>
    </source>
</evidence>
<feature type="domain" description="Starch synthase catalytic" evidence="9">
    <location>
        <begin position="2"/>
        <end position="235"/>
    </location>
</feature>
<dbReference type="Pfam" id="PF00534">
    <property type="entry name" value="Glycos_transf_1"/>
    <property type="match status" value="1"/>
</dbReference>
<feature type="domain" description="Glycosyl transferase family 1" evidence="8">
    <location>
        <begin position="292"/>
        <end position="447"/>
    </location>
</feature>
<dbReference type="EC" id="2.4.1.21" evidence="7"/>
<comment type="function">
    <text evidence="2 7">Synthesizes alpha-1,4-glucan chains using ADP-glucose.</text>
</comment>
<dbReference type="RefSeq" id="WP_111146246.1">
    <property type="nucleotide sequence ID" value="NZ_QKRB01000041.1"/>
</dbReference>
<evidence type="ECO:0000256" key="7">
    <source>
        <dbReference type="HAMAP-Rule" id="MF_00484"/>
    </source>
</evidence>
<evidence type="ECO:0000313" key="11">
    <source>
        <dbReference type="Proteomes" id="UP000249522"/>
    </source>
</evidence>
<comment type="catalytic activity">
    <reaction evidence="1 7">
        <text>[(1-&gt;4)-alpha-D-glucosyl](n) + ADP-alpha-D-glucose = [(1-&gt;4)-alpha-D-glucosyl](n+1) + ADP + H(+)</text>
        <dbReference type="Rhea" id="RHEA:18189"/>
        <dbReference type="Rhea" id="RHEA-COMP:9584"/>
        <dbReference type="Rhea" id="RHEA-COMP:9587"/>
        <dbReference type="ChEBI" id="CHEBI:15378"/>
        <dbReference type="ChEBI" id="CHEBI:15444"/>
        <dbReference type="ChEBI" id="CHEBI:57498"/>
        <dbReference type="ChEBI" id="CHEBI:456216"/>
        <dbReference type="EC" id="2.4.1.21"/>
    </reaction>
</comment>